<dbReference type="InterPro" id="IPR000653">
    <property type="entry name" value="DegT/StrS_aminotransferase"/>
</dbReference>
<dbReference type="EMBL" id="CP016170">
    <property type="protein sequence ID" value="ANN69083.1"/>
    <property type="molecule type" value="Genomic_DNA"/>
</dbReference>
<dbReference type="PANTHER" id="PTHR30244:SF36">
    <property type="entry name" value="3-OXO-GLUCOSE-6-PHOSPHATE:GLUTAMATE AMINOTRANSFERASE"/>
    <property type="match status" value="1"/>
</dbReference>
<dbReference type="STRING" id="463025.BAU08_25310"/>
<keyword evidence="1 4" id="KW-0663">Pyridoxal phosphate</keyword>
<dbReference type="Proteomes" id="UP000091897">
    <property type="component" value="Chromosome"/>
</dbReference>
<evidence type="ECO:0000313" key="8">
    <source>
        <dbReference type="Proteomes" id="UP000091897"/>
    </source>
</evidence>
<protein>
    <submittedName>
        <fullName evidence="7">Erythromycin biosynthesis sensory transduction protein eryC1</fullName>
    </submittedName>
</protein>
<dbReference type="OrthoDB" id="9804264at2"/>
<reference evidence="8 9" key="1">
    <citation type="submission" date="2016-06" db="EMBL/GenBank/DDBJ databases">
        <title>Complete genome sequences of Bordetella bronchialis and Bordetella flabilis.</title>
        <authorList>
            <person name="LiPuma J.J."/>
            <person name="Spilker T."/>
        </authorList>
    </citation>
    <scope>NUCLEOTIDE SEQUENCE [LARGE SCALE GENOMIC DNA]</scope>
    <source>
        <strain evidence="7 9">AU17976</strain>
        <strain evidence="6 8">AU3182</strain>
    </source>
</reference>
<name>A0A193FP83_9BORD</name>
<dbReference type="GO" id="GO:0000271">
    <property type="term" value="P:polysaccharide biosynthetic process"/>
    <property type="evidence" value="ECO:0007669"/>
    <property type="project" value="TreeGrafter"/>
</dbReference>
<dbReference type="PANTHER" id="PTHR30244">
    <property type="entry name" value="TRANSAMINASE"/>
    <property type="match status" value="1"/>
</dbReference>
<evidence type="ECO:0000256" key="3">
    <source>
        <dbReference type="PIRSR" id="PIRSR000390-1"/>
    </source>
</evidence>
<dbReference type="Proteomes" id="UP000092213">
    <property type="component" value="Chromosome"/>
</dbReference>
<evidence type="ECO:0000256" key="4">
    <source>
        <dbReference type="PIRSR" id="PIRSR000390-2"/>
    </source>
</evidence>
<dbReference type="InterPro" id="IPR015421">
    <property type="entry name" value="PyrdxlP-dep_Trfase_major"/>
</dbReference>
<accession>A0A193FP83</accession>
<evidence type="ECO:0000313" key="7">
    <source>
        <dbReference type="EMBL" id="ANN74231.1"/>
    </source>
</evidence>
<sequence>MIPFFDIKAVHGPLAEELKGAFSRVLASGHVIMGPELSRFEKAFADYCGARHCIGVGNGLDALALAMRARGIGPGDEVLVPSQTFIATWLAVSMTGATPIPVEVDEKLCTIDPARIREKINGNTKAIMPVHLFGLPADMDPIMKIADEFGLFVLEDAAQAHGALYKGKRAGVLGHAAAFSFYPTKNLGGLGDGGAVVTNDDALAEELGRLRNYGSTQKYVHQVAGVNSRLDEIQAALLSVKLPLLDQWNEARRAIAARYTQALAGVQGLALPHVPEGAEHVYHLYVVRTDRRDELQHFLAEKGVTTLIHYPIPPHAQQAYAGMALTDDDLPIAARVARQSLSLPIWPQMSMEDVDSVAGLIKSFMA</sequence>
<evidence type="ECO:0000256" key="1">
    <source>
        <dbReference type="ARBA" id="ARBA00022898"/>
    </source>
</evidence>
<feature type="modified residue" description="N6-(pyridoxal phosphate)lysine" evidence="4">
    <location>
        <position position="185"/>
    </location>
</feature>
<dbReference type="PIRSF" id="PIRSF000390">
    <property type="entry name" value="PLP_StrS"/>
    <property type="match status" value="1"/>
</dbReference>
<dbReference type="Gene3D" id="3.90.1150.10">
    <property type="entry name" value="Aspartate Aminotransferase, domain 1"/>
    <property type="match status" value="1"/>
</dbReference>
<feature type="active site" description="Proton acceptor" evidence="3">
    <location>
        <position position="185"/>
    </location>
</feature>
<evidence type="ECO:0000256" key="2">
    <source>
        <dbReference type="ARBA" id="ARBA00037999"/>
    </source>
</evidence>
<dbReference type="AlphaFoldDB" id="A0A193FP83"/>
<dbReference type="InterPro" id="IPR015422">
    <property type="entry name" value="PyrdxlP-dep_Trfase_small"/>
</dbReference>
<gene>
    <name evidence="6" type="ORF">BAU06_24735</name>
    <name evidence="7" type="ORF">BAU08_25310</name>
</gene>
<dbReference type="GO" id="GO:0030170">
    <property type="term" value="F:pyridoxal phosphate binding"/>
    <property type="evidence" value="ECO:0007669"/>
    <property type="project" value="UniProtKB-ARBA"/>
</dbReference>
<dbReference type="GO" id="GO:0008483">
    <property type="term" value="F:transaminase activity"/>
    <property type="evidence" value="ECO:0007669"/>
    <property type="project" value="TreeGrafter"/>
</dbReference>
<dbReference type="Gene3D" id="3.40.640.10">
    <property type="entry name" value="Type I PLP-dependent aspartate aminotransferase-like (Major domain)"/>
    <property type="match status" value="1"/>
</dbReference>
<dbReference type="EMBL" id="CP016171">
    <property type="protein sequence ID" value="ANN74231.1"/>
    <property type="molecule type" value="Genomic_DNA"/>
</dbReference>
<comment type="similarity">
    <text evidence="2 5">Belongs to the DegT/DnrJ/EryC1 family.</text>
</comment>
<dbReference type="KEGG" id="bbro:BAU06_24735"/>
<dbReference type="SUPFAM" id="SSF53383">
    <property type="entry name" value="PLP-dependent transferases"/>
    <property type="match status" value="1"/>
</dbReference>
<evidence type="ECO:0000313" key="6">
    <source>
        <dbReference type="EMBL" id="ANN69083.1"/>
    </source>
</evidence>
<dbReference type="FunFam" id="3.40.640.10:FF:000089">
    <property type="entry name" value="Aminotransferase, DegT/DnrJ/EryC1/StrS family"/>
    <property type="match status" value="1"/>
</dbReference>
<keyword evidence="8" id="KW-1185">Reference proteome</keyword>
<dbReference type="RefSeq" id="WP_066356942.1">
    <property type="nucleotide sequence ID" value="NZ_CBCSFJ010000002.1"/>
</dbReference>
<dbReference type="Pfam" id="PF01041">
    <property type="entry name" value="DegT_DnrJ_EryC1"/>
    <property type="match status" value="1"/>
</dbReference>
<evidence type="ECO:0000313" key="9">
    <source>
        <dbReference type="Proteomes" id="UP000092213"/>
    </source>
</evidence>
<dbReference type="CDD" id="cd00616">
    <property type="entry name" value="AHBA_syn"/>
    <property type="match status" value="1"/>
</dbReference>
<proteinExistence type="inferred from homology"/>
<organism evidence="7 9">
    <name type="scientific">Bordetella bronchialis</name>
    <dbReference type="NCBI Taxonomy" id="463025"/>
    <lineage>
        <taxon>Bacteria</taxon>
        <taxon>Pseudomonadati</taxon>
        <taxon>Pseudomonadota</taxon>
        <taxon>Betaproteobacteria</taxon>
        <taxon>Burkholderiales</taxon>
        <taxon>Alcaligenaceae</taxon>
        <taxon>Bordetella</taxon>
    </lineage>
</organism>
<evidence type="ECO:0000256" key="5">
    <source>
        <dbReference type="RuleBase" id="RU004508"/>
    </source>
</evidence>
<dbReference type="InterPro" id="IPR015424">
    <property type="entry name" value="PyrdxlP-dep_Trfase"/>
</dbReference>